<name>A0AAN6RGT4_9PLEO</name>
<sequence length="229" mass="24167">MTSYRPLPKFRAPHLSILHPTLNHTTIDNRLKVSGPPAFAFRPTTAANAVSTDTETARATGADTSAPARSEEIAPQSGKQTTLGDGGIGSREREGSPGSQSKSGAGKEHDTGTMAEAAPLRATRGRDYASISTSTSPAPAPPTNRHTNPREPAPTEDVLQTQHAAQHEAAGLEATETSRWALLWDEYGSVELENKGSVARDHLALGADPAQNERTSRTCGLRFLSPPSG</sequence>
<evidence type="ECO:0000256" key="1">
    <source>
        <dbReference type="SAM" id="MobiDB-lite"/>
    </source>
</evidence>
<evidence type="ECO:0000313" key="2">
    <source>
        <dbReference type="EMBL" id="KAK3209613.1"/>
    </source>
</evidence>
<protein>
    <submittedName>
        <fullName evidence="2">Uncharacterized protein</fullName>
    </submittedName>
</protein>
<dbReference type="AlphaFoldDB" id="A0AAN6RGT4"/>
<accession>A0AAN6RGT4</accession>
<gene>
    <name evidence="2" type="ORF">GRF29_44g106710</name>
</gene>
<feature type="region of interest" description="Disordered" evidence="1">
    <location>
        <begin position="35"/>
        <end position="172"/>
    </location>
</feature>
<organism evidence="2 3">
    <name type="scientific">Pseudopithomyces chartarum</name>
    <dbReference type="NCBI Taxonomy" id="1892770"/>
    <lineage>
        <taxon>Eukaryota</taxon>
        <taxon>Fungi</taxon>
        <taxon>Dikarya</taxon>
        <taxon>Ascomycota</taxon>
        <taxon>Pezizomycotina</taxon>
        <taxon>Dothideomycetes</taxon>
        <taxon>Pleosporomycetidae</taxon>
        <taxon>Pleosporales</taxon>
        <taxon>Massarineae</taxon>
        <taxon>Didymosphaeriaceae</taxon>
        <taxon>Pseudopithomyces</taxon>
    </lineage>
</organism>
<keyword evidence="3" id="KW-1185">Reference proteome</keyword>
<dbReference type="EMBL" id="WVTA01000005">
    <property type="protein sequence ID" value="KAK3209613.1"/>
    <property type="molecule type" value="Genomic_DNA"/>
</dbReference>
<dbReference type="Proteomes" id="UP001280581">
    <property type="component" value="Unassembled WGS sequence"/>
</dbReference>
<evidence type="ECO:0000313" key="3">
    <source>
        <dbReference type="Proteomes" id="UP001280581"/>
    </source>
</evidence>
<reference evidence="2 3" key="1">
    <citation type="submission" date="2021-02" db="EMBL/GenBank/DDBJ databases">
        <title>Genome assembly of Pseudopithomyces chartarum.</title>
        <authorList>
            <person name="Jauregui R."/>
            <person name="Singh J."/>
            <person name="Voisey C."/>
        </authorList>
    </citation>
    <scope>NUCLEOTIDE SEQUENCE [LARGE SCALE GENOMIC DNA]</scope>
    <source>
        <strain evidence="2 3">AGR01</strain>
    </source>
</reference>
<comment type="caution">
    <text evidence="2">The sequence shown here is derived from an EMBL/GenBank/DDBJ whole genome shotgun (WGS) entry which is preliminary data.</text>
</comment>
<feature type="compositionally biased region" description="Low complexity" evidence="1">
    <location>
        <begin position="36"/>
        <end position="49"/>
    </location>
</feature>
<proteinExistence type="predicted"/>